<feature type="non-terminal residue" evidence="1">
    <location>
        <position position="179"/>
    </location>
</feature>
<evidence type="ECO:0000313" key="1">
    <source>
        <dbReference type="EMBL" id="KAJ7635897.1"/>
    </source>
</evidence>
<organism evidence="1 2">
    <name type="scientific">Mycena rosella</name>
    <name type="common">Pink bonnet</name>
    <name type="synonym">Agaricus rosellus</name>
    <dbReference type="NCBI Taxonomy" id="1033263"/>
    <lineage>
        <taxon>Eukaryota</taxon>
        <taxon>Fungi</taxon>
        <taxon>Dikarya</taxon>
        <taxon>Basidiomycota</taxon>
        <taxon>Agaricomycotina</taxon>
        <taxon>Agaricomycetes</taxon>
        <taxon>Agaricomycetidae</taxon>
        <taxon>Agaricales</taxon>
        <taxon>Marasmiineae</taxon>
        <taxon>Mycenaceae</taxon>
        <taxon>Mycena</taxon>
    </lineage>
</organism>
<name>A0AAD7C0T0_MYCRO</name>
<protein>
    <submittedName>
        <fullName evidence="1">Uncharacterized protein</fullName>
    </submittedName>
</protein>
<evidence type="ECO:0000313" key="2">
    <source>
        <dbReference type="Proteomes" id="UP001221757"/>
    </source>
</evidence>
<gene>
    <name evidence="1" type="ORF">B0H17DRAFT_872696</name>
</gene>
<proteinExistence type="predicted"/>
<comment type="caution">
    <text evidence="1">The sequence shown here is derived from an EMBL/GenBank/DDBJ whole genome shotgun (WGS) entry which is preliminary data.</text>
</comment>
<sequence>QGELAHRLVKRFYARTNKRNYTTQIAAHERRRRLLRGVNQRMKDAAAAATAKIAEDGGDQADTPAVQAPVPAAPNPFVDTLQPQNDELPRTPPRLHHHISESKRTPLDVYGFPALMAGDPAVEGFLPKLRSHLLSRILKLPYDGDETQFSQQDLLDVTFVRNRIYSHQVMRVNYTTYDF</sequence>
<dbReference type="EMBL" id="JARKIE010000465">
    <property type="protein sequence ID" value="KAJ7635897.1"/>
    <property type="molecule type" value="Genomic_DNA"/>
</dbReference>
<dbReference type="AlphaFoldDB" id="A0AAD7C0T0"/>
<keyword evidence="2" id="KW-1185">Reference proteome</keyword>
<feature type="non-terminal residue" evidence="1">
    <location>
        <position position="1"/>
    </location>
</feature>
<reference evidence="1" key="1">
    <citation type="submission" date="2023-03" db="EMBL/GenBank/DDBJ databases">
        <title>Massive genome expansion in bonnet fungi (Mycena s.s.) driven by repeated elements and novel gene families across ecological guilds.</title>
        <authorList>
            <consortium name="Lawrence Berkeley National Laboratory"/>
            <person name="Harder C.B."/>
            <person name="Miyauchi S."/>
            <person name="Viragh M."/>
            <person name="Kuo A."/>
            <person name="Thoen E."/>
            <person name="Andreopoulos B."/>
            <person name="Lu D."/>
            <person name="Skrede I."/>
            <person name="Drula E."/>
            <person name="Henrissat B."/>
            <person name="Morin E."/>
            <person name="Kohler A."/>
            <person name="Barry K."/>
            <person name="LaButti K."/>
            <person name="Morin E."/>
            <person name="Salamov A."/>
            <person name="Lipzen A."/>
            <person name="Mereny Z."/>
            <person name="Hegedus B."/>
            <person name="Baldrian P."/>
            <person name="Stursova M."/>
            <person name="Weitz H."/>
            <person name="Taylor A."/>
            <person name="Grigoriev I.V."/>
            <person name="Nagy L.G."/>
            <person name="Martin F."/>
            <person name="Kauserud H."/>
        </authorList>
    </citation>
    <scope>NUCLEOTIDE SEQUENCE</scope>
    <source>
        <strain evidence="1">CBHHK067</strain>
    </source>
</reference>
<dbReference type="Proteomes" id="UP001221757">
    <property type="component" value="Unassembled WGS sequence"/>
</dbReference>
<accession>A0AAD7C0T0</accession>